<dbReference type="InterPro" id="IPR037401">
    <property type="entry name" value="SnoaL-like"/>
</dbReference>
<dbReference type="Pfam" id="PF13577">
    <property type="entry name" value="SnoaL_4"/>
    <property type="match status" value="1"/>
</dbReference>
<reference evidence="2 3" key="1">
    <citation type="submission" date="2023-10" db="EMBL/GenBank/DDBJ databases">
        <title>Development of a sustainable strategy for remediation of hydrocarbon-contaminated territories based on the waste exchange concept.</title>
        <authorList>
            <person name="Krivoruchko A."/>
        </authorList>
    </citation>
    <scope>NUCLEOTIDE SEQUENCE [LARGE SCALE GENOMIC DNA]</scope>
    <source>
        <strain evidence="2 3">IEGM 60</strain>
    </source>
</reference>
<organism evidence="2 3">
    <name type="scientific">Rhodococcus jostii</name>
    <dbReference type="NCBI Taxonomy" id="132919"/>
    <lineage>
        <taxon>Bacteria</taxon>
        <taxon>Bacillati</taxon>
        <taxon>Actinomycetota</taxon>
        <taxon>Actinomycetes</taxon>
        <taxon>Mycobacteriales</taxon>
        <taxon>Nocardiaceae</taxon>
        <taxon>Rhodococcus</taxon>
    </lineage>
</organism>
<dbReference type="SUPFAM" id="SSF54427">
    <property type="entry name" value="NTF2-like"/>
    <property type="match status" value="1"/>
</dbReference>
<comment type="caution">
    <text evidence="2">The sequence shown here is derived from an EMBL/GenBank/DDBJ whole genome shotgun (WGS) entry which is preliminary data.</text>
</comment>
<dbReference type="InterPro" id="IPR032710">
    <property type="entry name" value="NTF2-like_dom_sf"/>
</dbReference>
<gene>
    <name evidence="2" type="ORF">R3Q59_31700</name>
</gene>
<keyword evidence="3" id="KW-1185">Reference proteome</keyword>
<evidence type="ECO:0000313" key="2">
    <source>
        <dbReference type="EMBL" id="MDV6285045.1"/>
    </source>
</evidence>
<evidence type="ECO:0000313" key="3">
    <source>
        <dbReference type="Proteomes" id="UP001185737"/>
    </source>
</evidence>
<dbReference type="Proteomes" id="UP001185737">
    <property type="component" value="Unassembled WGS sequence"/>
</dbReference>
<accession>A0ABU4CN94</accession>
<sequence>MSSDPPHGPAAAESNRHTEIAQAVYRSWWNVDRAAGIGSELLYTEDGVCVMPALTMTGRDEIVRGYAARQAHGPRLSRHLVSNLVTDHHDDARVTATYALTLFARNGIAPLELGSPSAICDVVDDFVRTGGDWLIRRRVLEAVFVAQENDSVLLGRK</sequence>
<feature type="domain" description="SnoaL-like" evidence="1">
    <location>
        <begin position="14"/>
        <end position="138"/>
    </location>
</feature>
<proteinExistence type="predicted"/>
<protein>
    <submittedName>
        <fullName evidence="2">Nuclear transport factor 2 family protein</fullName>
    </submittedName>
</protein>
<dbReference type="RefSeq" id="WP_133987544.1">
    <property type="nucleotide sequence ID" value="NZ_JAWLKA010000022.1"/>
</dbReference>
<dbReference type="CDD" id="cd00531">
    <property type="entry name" value="NTF2_like"/>
    <property type="match status" value="1"/>
</dbReference>
<name>A0ABU4CN94_RHOJO</name>
<dbReference type="EMBL" id="JAWLKA010000022">
    <property type="protein sequence ID" value="MDV6285045.1"/>
    <property type="molecule type" value="Genomic_DNA"/>
</dbReference>
<dbReference type="Gene3D" id="3.10.450.50">
    <property type="match status" value="1"/>
</dbReference>
<evidence type="ECO:0000259" key="1">
    <source>
        <dbReference type="Pfam" id="PF13577"/>
    </source>
</evidence>